<dbReference type="PANTHER" id="PTHR11839">
    <property type="entry name" value="UDP/ADP-SUGAR PYROPHOSPHATASE"/>
    <property type="match status" value="1"/>
</dbReference>
<proteinExistence type="predicted"/>
<evidence type="ECO:0000313" key="4">
    <source>
        <dbReference type="Proteomes" id="UP000799779"/>
    </source>
</evidence>
<dbReference type="PROSITE" id="PS51462">
    <property type="entry name" value="NUDIX"/>
    <property type="match status" value="1"/>
</dbReference>
<dbReference type="GO" id="GO:0047631">
    <property type="term" value="F:ADP-ribose diphosphatase activity"/>
    <property type="evidence" value="ECO:0007669"/>
    <property type="project" value="TreeGrafter"/>
</dbReference>
<feature type="domain" description="Nudix hydrolase" evidence="2">
    <location>
        <begin position="49"/>
        <end position="187"/>
    </location>
</feature>
<keyword evidence="1" id="KW-0378">Hydrolase</keyword>
<dbReference type="GO" id="GO:0005634">
    <property type="term" value="C:nucleus"/>
    <property type="evidence" value="ECO:0007669"/>
    <property type="project" value="TreeGrafter"/>
</dbReference>
<dbReference type="Pfam" id="PF00293">
    <property type="entry name" value="NUDIX"/>
    <property type="match status" value="1"/>
</dbReference>
<name>A0A6A5W2T7_9PLEO</name>
<dbReference type="Proteomes" id="UP000799779">
    <property type="component" value="Unassembled WGS sequence"/>
</dbReference>
<dbReference type="CDD" id="cd18888">
    <property type="entry name" value="NUDIX_ADPRase_Nudt5"/>
    <property type="match status" value="1"/>
</dbReference>
<keyword evidence="4" id="KW-1185">Reference proteome</keyword>
<sequence>MALVPKVTSITALPASEARWIEFHKIAWTDQTGTSRIWEAASRKTRGSSGVDAVAIQTIIRHPSKPPSTIIILQYRPPADAICVEFPAGLVDQKETPSDASVRELHEETGYQGKLLYISPTIVSDPGMSSANMQLATIEVELKEGDKEPEQVLDEGEFIERVVVPLEELFPRLEEYNAKGMKVDARLWHWAAGLHFATTMR</sequence>
<accession>A0A6A5W2T7</accession>
<dbReference type="EMBL" id="ML977628">
    <property type="protein sequence ID" value="KAF1996202.1"/>
    <property type="molecule type" value="Genomic_DNA"/>
</dbReference>
<evidence type="ECO:0000313" key="3">
    <source>
        <dbReference type="EMBL" id="KAF1996202.1"/>
    </source>
</evidence>
<dbReference type="PANTHER" id="PTHR11839:SF26">
    <property type="entry name" value="ADP-RIBOSE DIPHOSPHATASE"/>
    <property type="match status" value="1"/>
</dbReference>
<dbReference type="InterPro" id="IPR015797">
    <property type="entry name" value="NUDIX_hydrolase-like_dom_sf"/>
</dbReference>
<reference evidence="3" key="1">
    <citation type="journal article" date="2020" name="Stud. Mycol.">
        <title>101 Dothideomycetes genomes: a test case for predicting lifestyles and emergence of pathogens.</title>
        <authorList>
            <person name="Haridas S."/>
            <person name="Albert R."/>
            <person name="Binder M."/>
            <person name="Bloem J."/>
            <person name="Labutti K."/>
            <person name="Salamov A."/>
            <person name="Andreopoulos B."/>
            <person name="Baker S."/>
            <person name="Barry K."/>
            <person name="Bills G."/>
            <person name="Bluhm B."/>
            <person name="Cannon C."/>
            <person name="Castanera R."/>
            <person name="Culley D."/>
            <person name="Daum C."/>
            <person name="Ezra D."/>
            <person name="Gonzalez J."/>
            <person name="Henrissat B."/>
            <person name="Kuo A."/>
            <person name="Liang C."/>
            <person name="Lipzen A."/>
            <person name="Lutzoni F."/>
            <person name="Magnuson J."/>
            <person name="Mondo S."/>
            <person name="Nolan M."/>
            <person name="Ohm R."/>
            <person name="Pangilinan J."/>
            <person name="Park H.-J."/>
            <person name="Ramirez L."/>
            <person name="Alfaro M."/>
            <person name="Sun H."/>
            <person name="Tritt A."/>
            <person name="Yoshinaga Y."/>
            <person name="Zwiers L.-H."/>
            <person name="Turgeon B."/>
            <person name="Goodwin S."/>
            <person name="Spatafora J."/>
            <person name="Crous P."/>
            <person name="Grigoriev I."/>
        </authorList>
    </citation>
    <scope>NUCLEOTIDE SEQUENCE</scope>
    <source>
        <strain evidence="3">CBS 123094</strain>
    </source>
</reference>
<dbReference type="Gene3D" id="3.90.79.10">
    <property type="entry name" value="Nucleoside Triphosphate Pyrophosphohydrolase"/>
    <property type="match status" value="1"/>
</dbReference>
<dbReference type="GO" id="GO:0006753">
    <property type="term" value="P:nucleoside phosphate metabolic process"/>
    <property type="evidence" value="ECO:0007669"/>
    <property type="project" value="TreeGrafter"/>
</dbReference>
<evidence type="ECO:0000259" key="2">
    <source>
        <dbReference type="PROSITE" id="PS51462"/>
    </source>
</evidence>
<evidence type="ECO:0000256" key="1">
    <source>
        <dbReference type="ARBA" id="ARBA00022801"/>
    </source>
</evidence>
<dbReference type="InterPro" id="IPR000086">
    <property type="entry name" value="NUDIX_hydrolase_dom"/>
</dbReference>
<protein>
    <recommendedName>
        <fullName evidence="2">Nudix hydrolase domain-containing protein</fullName>
    </recommendedName>
</protein>
<dbReference type="FunFam" id="3.90.79.10:FF:000016">
    <property type="entry name" value="ADP-sugar pyrophosphatase isoform X1"/>
    <property type="match status" value="1"/>
</dbReference>
<gene>
    <name evidence="3" type="ORF">P154DRAFT_443913</name>
</gene>
<dbReference type="AlphaFoldDB" id="A0A6A5W2T7"/>
<dbReference type="OrthoDB" id="10249920at2759"/>
<dbReference type="SUPFAM" id="SSF55811">
    <property type="entry name" value="Nudix"/>
    <property type="match status" value="1"/>
</dbReference>
<organism evidence="3 4">
    <name type="scientific">Amniculicola lignicola CBS 123094</name>
    <dbReference type="NCBI Taxonomy" id="1392246"/>
    <lineage>
        <taxon>Eukaryota</taxon>
        <taxon>Fungi</taxon>
        <taxon>Dikarya</taxon>
        <taxon>Ascomycota</taxon>
        <taxon>Pezizomycotina</taxon>
        <taxon>Dothideomycetes</taxon>
        <taxon>Pleosporomycetidae</taxon>
        <taxon>Pleosporales</taxon>
        <taxon>Amniculicolaceae</taxon>
        <taxon>Amniculicola</taxon>
    </lineage>
</organism>
<dbReference type="GO" id="GO:0019693">
    <property type="term" value="P:ribose phosphate metabolic process"/>
    <property type="evidence" value="ECO:0007669"/>
    <property type="project" value="TreeGrafter"/>
</dbReference>